<dbReference type="EMBL" id="AFXA01000008">
    <property type="protein sequence ID" value="EGV00435.1"/>
    <property type="molecule type" value="Genomic_DNA"/>
</dbReference>
<dbReference type="InterPro" id="IPR036771">
    <property type="entry name" value="ATPsynth_dsu/esu_N"/>
</dbReference>
<comment type="subcellular location">
    <subcellularLocation>
        <location evidence="8">Cell membrane</location>
        <topology evidence="8">Peripheral membrane protein</topology>
    </subcellularLocation>
    <subcellularLocation>
        <location evidence="1">Endomembrane system</location>
        <topology evidence="1">Peripheral membrane protein</topology>
    </subcellularLocation>
</comment>
<dbReference type="PANTHER" id="PTHR13822">
    <property type="entry name" value="ATP SYNTHASE DELTA/EPSILON CHAIN"/>
    <property type="match status" value="1"/>
</dbReference>
<comment type="similarity">
    <text evidence="2 8 9">Belongs to the ATPase epsilon chain family.</text>
</comment>
<dbReference type="GO" id="GO:0005524">
    <property type="term" value="F:ATP binding"/>
    <property type="evidence" value="ECO:0007669"/>
    <property type="project" value="UniProtKB-UniRule"/>
</dbReference>
<dbReference type="AlphaFoldDB" id="F9UJQ4"/>
<dbReference type="Pfam" id="PF02823">
    <property type="entry name" value="ATP-synt_DE_N"/>
    <property type="match status" value="1"/>
</dbReference>
<dbReference type="SUPFAM" id="SSF51344">
    <property type="entry name" value="Epsilon subunit of F1F0-ATP synthase N-terminal domain"/>
    <property type="match status" value="1"/>
</dbReference>
<dbReference type="InterPro" id="IPR001469">
    <property type="entry name" value="ATP_synth_F1_dsu/esu"/>
</dbReference>
<evidence type="ECO:0000313" key="12">
    <source>
        <dbReference type="Proteomes" id="UP000004978"/>
    </source>
</evidence>
<evidence type="ECO:0000259" key="10">
    <source>
        <dbReference type="Pfam" id="PF02823"/>
    </source>
</evidence>
<evidence type="ECO:0000313" key="11">
    <source>
        <dbReference type="EMBL" id="EGV00435.1"/>
    </source>
</evidence>
<dbReference type="STRING" id="1037410.MCSF7_00516"/>
<dbReference type="GO" id="GO:0012505">
    <property type="term" value="C:endomembrane system"/>
    <property type="evidence" value="ECO:0007669"/>
    <property type="project" value="UniProtKB-SubCell"/>
</dbReference>
<comment type="subunit">
    <text evidence="8 9">F-type ATPases have 2 components, CF(1) - the catalytic core - and CF(0) - the membrane proton channel. CF(1) has five subunits: alpha(3), beta(3), gamma(1), delta(1), epsilon(1). CF(0) has three main subunits: a, b and c.</text>
</comment>
<evidence type="ECO:0000256" key="9">
    <source>
        <dbReference type="RuleBase" id="RU003656"/>
    </source>
</evidence>
<dbReference type="GO" id="GO:0005886">
    <property type="term" value="C:plasma membrane"/>
    <property type="evidence" value="ECO:0007669"/>
    <property type="project" value="UniProtKB-SubCell"/>
</dbReference>
<keyword evidence="5 8" id="KW-0472">Membrane</keyword>
<gene>
    <name evidence="8" type="primary">atpC</name>
    <name evidence="11" type="ORF">MCSF7_00516</name>
</gene>
<sequence>MNNKTYLTIVTVDKIFYQDYVQFVNLKTVEGGDITFLPNHSPFVSNIDVCKMIIKEENGDFKYCSIGSGLVYVDANEIRIITDDIIFSKDINIHRAELEKESMISKIKTAKTKNEKAIYEFKLRKAINRINVYNNK</sequence>
<proteinExistence type="inferred from homology"/>
<dbReference type="NCBIfam" id="TIGR01216">
    <property type="entry name" value="ATP_synt_epsi"/>
    <property type="match status" value="1"/>
</dbReference>
<dbReference type="InterPro" id="IPR020546">
    <property type="entry name" value="ATP_synth_F1_dsu/esu_N"/>
</dbReference>
<keyword evidence="4 8" id="KW-0406">Ion transport</keyword>
<dbReference type="PANTHER" id="PTHR13822:SF10">
    <property type="entry name" value="ATP SYNTHASE EPSILON CHAIN, CHLOROPLASTIC"/>
    <property type="match status" value="1"/>
</dbReference>
<comment type="caution">
    <text evidence="11">The sequence shown here is derived from an EMBL/GenBank/DDBJ whole genome shotgun (WGS) entry which is preliminary data.</text>
</comment>
<evidence type="ECO:0000256" key="3">
    <source>
        <dbReference type="ARBA" id="ARBA00022448"/>
    </source>
</evidence>
<evidence type="ECO:0000256" key="7">
    <source>
        <dbReference type="ARBA" id="ARBA00023310"/>
    </source>
</evidence>
<evidence type="ECO:0000256" key="8">
    <source>
        <dbReference type="HAMAP-Rule" id="MF_00530"/>
    </source>
</evidence>
<dbReference type="HAMAP" id="MF_00530">
    <property type="entry name" value="ATP_synth_epsil_bac"/>
    <property type="match status" value="1"/>
</dbReference>
<accession>F9UJQ4</accession>
<keyword evidence="12" id="KW-1185">Reference proteome</keyword>
<evidence type="ECO:0000256" key="1">
    <source>
        <dbReference type="ARBA" id="ARBA00004184"/>
    </source>
</evidence>
<dbReference type="eggNOG" id="COG0355">
    <property type="taxonomic scope" value="Bacteria"/>
</dbReference>
<keyword evidence="7 8" id="KW-0066">ATP synthesis</keyword>
<evidence type="ECO:0000256" key="4">
    <source>
        <dbReference type="ARBA" id="ARBA00023065"/>
    </source>
</evidence>
<feature type="domain" description="ATP synthase F1 complex delta/epsilon subunit N-terminal" evidence="10">
    <location>
        <begin position="7"/>
        <end position="84"/>
    </location>
</feature>
<dbReference type="CDD" id="cd12152">
    <property type="entry name" value="F1-ATPase_delta"/>
    <property type="match status" value="1"/>
</dbReference>
<keyword evidence="3 8" id="KW-0813">Transport</keyword>
<dbReference type="GO" id="GO:0046933">
    <property type="term" value="F:proton-transporting ATP synthase activity, rotational mechanism"/>
    <property type="evidence" value="ECO:0007669"/>
    <property type="project" value="UniProtKB-UniRule"/>
</dbReference>
<dbReference type="Proteomes" id="UP000004978">
    <property type="component" value="Unassembled WGS sequence"/>
</dbReference>
<keyword evidence="6 8" id="KW-0139">CF(1)</keyword>
<evidence type="ECO:0000256" key="6">
    <source>
        <dbReference type="ARBA" id="ARBA00023196"/>
    </source>
</evidence>
<keyword evidence="8" id="KW-1003">Cell membrane</keyword>
<keyword evidence="8" id="KW-0375">Hydrogen ion transport</keyword>
<protein>
    <recommendedName>
        <fullName evidence="8">ATP synthase epsilon chain</fullName>
    </recommendedName>
    <alternativeName>
        <fullName evidence="8">ATP synthase F1 sector epsilon subunit</fullName>
    </alternativeName>
    <alternativeName>
        <fullName evidence="8">F-ATPase epsilon subunit</fullName>
    </alternativeName>
</protein>
<name>F9UJQ4_9BACT</name>
<comment type="function">
    <text evidence="8">Produces ATP from ADP in the presence of a proton gradient across the membrane.</text>
</comment>
<organism evidence="11 12">
    <name type="scientific">Mycoplasmopsis columbina SF7</name>
    <dbReference type="NCBI Taxonomy" id="1037410"/>
    <lineage>
        <taxon>Bacteria</taxon>
        <taxon>Bacillati</taxon>
        <taxon>Mycoplasmatota</taxon>
        <taxon>Mycoplasmoidales</taxon>
        <taxon>Metamycoplasmataceae</taxon>
        <taxon>Mycoplasmopsis</taxon>
    </lineage>
</organism>
<dbReference type="GO" id="GO:0045259">
    <property type="term" value="C:proton-transporting ATP synthase complex"/>
    <property type="evidence" value="ECO:0007669"/>
    <property type="project" value="UniProtKB-KW"/>
</dbReference>
<reference evidence="11 12" key="1">
    <citation type="journal article" date="2013" name="Genome Announc.">
        <title>Genome Sequence of Mycoplasma columbinum Strain SF7.</title>
        <authorList>
            <person name="Guo Z."/>
            <person name="Xu X."/>
            <person name="Zheng Q."/>
            <person name="Li T."/>
            <person name="Kuang S."/>
            <person name="Zhang Z."/>
            <person name="Chen Y."/>
            <person name="Lu X."/>
            <person name="Zhou R."/>
            <person name="Bi D."/>
            <person name="Jin H."/>
        </authorList>
    </citation>
    <scope>NUCLEOTIDE SEQUENCE [LARGE SCALE GENOMIC DNA]</scope>
    <source>
        <strain evidence="11 12">SF7</strain>
    </source>
</reference>
<dbReference type="RefSeq" id="WP_006608521.1">
    <property type="nucleotide sequence ID" value="NZ_AFXA01000008.1"/>
</dbReference>
<evidence type="ECO:0000256" key="2">
    <source>
        <dbReference type="ARBA" id="ARBA00005712"/>
    </source>
</evidence>
<dbReference type="Gene3D" id="2.60.15.10">
    <property type="entry name" value="F0F1 ATP synthase delta/epsilon subunit, N-terminal"/>
    <property type="match status" value="1"/>
</dbReference>
<evidence type="ECO:0000256" key="5">
    <source>
        <dbReference type="ARBA" id="ARBA00023136"/>
    </source>
</evidence>